<evidence type="ECO:0000259" key="1">
    <source>
        <dbReference type="Pfam" id="PF12937"/>
    </source>
</evidence>
<sequence>MIASAPADLARYDAEIGRLQGGMDRMLSERVVLQEYLDKCRGAFSPVRQLPLEILAHIFAFCSPDLIPYHDPDKTIPYDSFRRAAQLHLLRLSQVCSGWRQTVIGTPSLWATIEADLATDIDTVNKSILLLSRSFERSAHHPLAIHVAAIDGDAARGLEVLAQQSQRWRSADIFMYHMNAHSLSSIKGNLTLLERLYLNCRDHPNIAPIDIFEFAPKLTRVDLVAVGATPVLPWSQLREITVYSDFDSQDMVGAFGILPHCSSECSVRLYGLNTSDWRMPMSVRPVNSQLRSLALKLEDRHDSRHCRQVLGGILAQVTSPNLRSLCFRASSINYPLHWPRDHFVAFASRSSLRERLSMLYLHNMVMTESDLVECLSEMHALLHLFIQDVSCSGVGEADRMLITDSLLQRLTWTHDRTSLVPRLSSLHVATLFTFDNHLLLDFITSRITPGDRDDRFEMAVGWMTRKEPVIQDSVLTRICELRSQGKLHWRLQRYQTD</sequence>
<dbReference type="Gene3D" id="1.20.1280.50">
    <property type="match status" value="1"/>
</dbReference>
<dbReference type="InterPro" id="IPR001810">
    <property type="entry name" value="F-box_dom"/>
</dbReference>
<dbReference type="OrthoDB" id="3266451at2759"/>
<accession>A0A8H6YR56</accession>
<dbReference type="InterPro" id="IPR032675">
    <property type="entry name" value="LRR_dom_sf"/>
</dbReference>
<reference evidence="2" key="1">
    <citation type="submission" date="2020-05" db="EMBL/GenBank/DDBJ databases">
        <title>Mycena genomes resolve the evolution of fungal bioluminescence.</title>
        <authorList>
            <person name="Tsai I.J."/>
        </authorList>
    </citation>
    <scope>NUCLEOTIDE SEQUENCE</scope>
    <source>
        <strain evidence="2">CCC161011</strain>
    </source>
</reference>
<comment type="caution">
    <text evidence="2">The sequence shown here is derived from an EMBL/GenBank/DDBJ whole genome shotgun (WGS) entry which is preliminary data.</text>
</comment>
<dbReference type="GO" id="GO:0016853">
    <property type="term" value="F:isomerase activity"/>
    <property type="evidence" value="ECO:0007669"/>
    <property type="project" value="UniProtKB-KW"/>
</dbReference>
<dbReference type="EMBL" id="JACAZI010000004">
    <property type="protein sequence ID" value="KAF7362841.1"/>
    <property type="molecule type" value="Genomic_DNA"/>
</dbReference>
<feature type="domain" description="F-box" evidence="1">
    <location>
        <begin position="48"/>
        <end position="113"/>
    </location>
</feature>
<evidence type="ECO:0000313" key="2">
    <source>
        <dbReference type="EMBL" id="KAF7362841.1"/>
    </source>
</evidence>
<keyword evidence="2" id="KW-0413">Isomerase</keyword>
<name>A0A8H6YR56_9AGAR</name>
<dbReference type="Proteomes" id="UP000620124">
    <property type="component" value="Unassembled WGS sequence"/>
</dbReference>
<protein>
    <submittedName>
        <fullName evidence="2">3-beta hydroxysteroid dehydrogenase isomerase family</fullName>
    </submittedName>
</protein>
<gene>
    <name evidence="2" type="ORF">MVEN_00633900</name>
</gene>
<dbReference type="Gene3D" id="3.80.10.10">
    <property type="entry name" value="Ribonuclease Inhibitor"/>
    <property type="match status" value="1"/>
</dbReference>
<evidence type="ECO:0000313" key="3">
    <source>
        <dbReference type="Proteomes" id="UP000620124"/>
    </source>
</evidence>
<dbReference type="AlphaFoldDB" id="A0A8H6YR56"/>
<keyword evidence="3" id="KW-1185">Reference proteome</keyword>
<organism evidence="2 3">
    <name type="scientific">Mycena venus</name>
    <dbReference type="NCBI Taxonomy" id="2733690"/>
    <lineage>
        <taxon>Eukaryota</taxon>
        <taxon>Fungi</taxon>
        <taxon>Dikarya</taxon>
        <taxon>Basidiomycota</taxon>
        <taxon>Agaricomycotina</taxon>
        <taxon>Agaricomycetes</taxon>
        <taxon>Agaricomycetidae</taxon>
        <taxon>Agaricales</taxon>
        <taxon>Marasmiineae</taxon>
        <taxon>Mycenaceae</taxon>
        <taxon>Mycena</taxon>
    </lineage>
</organism>
<proteinExistence type="predicted"/>
<dbReference type="Pfam" id="PF12937">
    <property type="entry name" value="F-box-like"/>
    <property type="match status" value="1"/>
</dbReference>